<name>A0ABN3PZ53_9ACTN</name>
<gene>
    <name evidence="2" type="ORF">GCM10009863_21050</name>
</gene>
<evidence type="ECO:0000256" key="1">
    <source>
        <dbReference type="SAM" id="MobiDB-lite"/>
    </source>
</evidence>
<comment type="caution">
    <text evidence="2">The sequence shown here is derived from an EMBL/GenBank/DDBJ whole genome shotgun (WGS) entry which is preliminary data.</text>
</comment>
<evidence type="ECO:0000313" key="2">
    <source>
        <dbReference type="EMBL" id="GAA2607426.1"/>
    </source>
</evidence>
<reference evidence="2 3" key="1">
    <citation type="journal article" date="2019" name="Int. J. Syst. Evol. Microbiol.">
        <title>The Global Catalogue of Microorganisms (GCM) 10K type strain sequencing project: providing services to taxonomists for standard genome sequencing and annotation.</title>
        <authorList>
            <consortium name="The Broad Institute Genomics Platform"/>
            <consortium name="The Broad Institute Genome Sequencing Center for Infectious Disease"/>
            <person name="Wu L."/>
            <person name="Ma J."/>
        </authorList>
    </citation>
    <scope>NUCLEOTIDE SEQUENCE [LARGE SCALE GENOMIC DNA]</scope>
    <source>
        <strain evidence="2 3">JCM 16373</strain>
    </source>
</reference>
<accession>A0ABN3PZ53</accession>
<evidence type="ECO:0000313" key="3">
    <source>
        <dbReference type="Proteomes" id="UP001501447"/>
    </source>
</evidence>
<sequence length="151" mass="17108">MVDDKGRIERIPYELCVLVALRDAVRRREIWVVVANRWRSSEDDLPADFEDNRDVHYAALGQPQDAREFITALQGKLRTSLDRFEQALAEGTTGGVPIVKKHDEPWIRVSPCGKQEEPESPGGDQGGDRAALGHDRPAGHPEVRRVRHRLR</sequence>
<protein>
    <submittedName>
        <fullName evidence="2">Uncharacterized protein</fullName>
    </submittedName>
</protein>
<proteinExistence type="predicted"/>
<organism evidence="2 3">
    <name type="scientific">Streptomyces axinellae</name>
    <dbReference type="NCBI Taxonomy" id="552788"/>
    <lineage>
        <taxon>Bacteria</taxon>
        <taxon>Bacillati</taxon>
        <taxon>Actinomycetota</taxon>
        <taxon>Actinomycetes</taxon>
        <taxon>Kitasatosporales</taxon>
        <taxon>Streptomycetaceae</taxon>
        <taxon>Streptomyces</taxon>
    </lineage>
</organism>
<dbReference type="Proteomes" id="UP001501447">
    <property type="component" value="Unassembled WGS sequence"/>
</dbReference>
<feature type="compositionally biased region" description="Basic and acidic residues" evidence="1">
    <location>
        <begin position="131"/>
        <end position="144"/>
    </location>
</feature>
<feature type="region of interest" description="Disordered" evidence="1">
    <location>
        <begin position="107"/>
        <end position="151"/>
    </location>
</feature>
<dbReference type="EMBL" id="BAAARJ010000006">
    <property type="protein sequence ID" value="GAA2607426.1"/>
    <property type="molecule type" value="Genomic_DNA"/>
</dbReference>
<keyword evidence="3" id="KW-1185">Reference proteome</keyword>